<dbReference type="NCBIfam" id="TIGR04294">
    <property type="entry name" value="pre_pil_HX9DG"/>
    <property type="match status" value="1"/>
</dbReference>
<dbReference type="PROSITE" id="PS00409">
    <property type="entry name" value="PROKAR_NTER_METHYL"/>
    <property type="match status" value="1"/>
</dbReference>
<keyword evidence="1" id="KW-0812">Transmembrane</keyword>
<keyword evidence="1" id="KW-0472">Membrane</keyword>
<dbReference type="Gene3D" id="3.30.700.10">
    <property type="entry name" value="Glycoprotein, Type 4 Pilin"/>
    <property type="match status" value="1"/>
</dbReference>
<dbReference type="EMBL" id="PUHY01000004">
    <property type="protein sequence ID" value="PQO39680.1"/>
    <property type="molecule type" value="Genomic_DNA"/>
</dbReference>
<dbReference type="Proteomes" id="UP000238322">
    <property type="component" value="Unassembled WGS sequence"/>
</dbReference>
<dbReference type="NCBIfam" id="TIGR02532">
    <property type="entry name" value="IV_pilin_GFxxxE"/>
    <property type="match status" value="1"/>
</dbReference>
<comment type="caution">
    <text evidence="3">The sequence shown here is derived from an EMBL/GenBank/DDBJ whole genome shotgun (WGS) entry which is preliminary data.</text>
</comment>
<dbReference type="AlphaFoldDB" id="A0A2S8G5V5"/>
<gene>
    <name evidence="3" type="ORF">C5Y83_02730</name>
</gene>
<dbReference type="OrthoDB" id="280382at2"/>
<organism evidence="3 4">
    <name type="scientific">Blastopirellula marina</name>
    <dbReference type="NCBI Taxonomy" id="124"/>
    <lineage>
        <taxon>Bacteria</taxon>
        <taxon>Pseudomonadati</taxon>
        <taxon>Planctomycetota</taxon>
        <taxon>Planctomycetia</taxon>
        <taxon>Pirellulales</taxon>
        <taxon>Pirellulaceae</taxon>
        <taxon>Blastopirellula</taxon>
    </lineage>
</organism>
<evidence type="ECO:0000313" key="4">
    <source>
        <dbReference type="Proteomes" id="UP000238322"/>
    </source>
</evidence>
<dbReference type="PANTHER" id="PTHR30093:SF2">
    <property type="entry name" value="TYPE II SECRETION SYSTEM PROTEIN H"/>
    <property type="match status" value="1"/>
</dbReference>
<proteinExistence type="predicted"/>
<feature type="domain" description="DUF1559" evidence="2">
    <location>
        <begin position="34"/>
        <end position="308"/>
    </location>
</feature>
<dbReference type="InterPro" id="IPR011453">
    <property type="entry name" value="DUF1559"/>
</dbReference>
<dbReference type="SUPFAM" id="SSF54523">
    <property type="entry name" value="Pili subunits"/>
    <property type="match status" value="1"/>
</dbReference>
<protein>
    <submittedName>
        <fullName evidence="3">Prepilin-type cleavage/methylation domain-containing protein</fullName>
    </submittedName>
</protein>
<dbReference type="InterPro" id="IPR027558">
    <property type="entry name" value="Pre_pil_HX9DG_C"/>
</dbReference>
<sequence>MILFSRRRGFTLVELLVVIAIIGVLIALLLPAVQQAREAARRMSCSNNMKQIGIAQHNYHDTFRKLPYGSFNLREAWPSNGTNWRTLILPMMEQGNIVDNLRFTTTSNFMAGGAAGGNYLSENRVLEDLVLEAYRCPSSALDELKGHNNDHAMNANYVGNQGAARPIPGPNPNMGTKDCGHGWSCNNGVLVANQNYGFKDITDGTSNTMMVWEQSGFVNKVNRTSNYYGAWYGSRHPRSVDDPAGCGDLWQTGTSCLRFAPNSNIVQTGATEAMYRNNTVVNSEHPGGIMGLLSDGSVRFIPEVLDFETLKRIACRYDGQVIGSF</sequence>
<dbReference type="Pfam" id="PF07596">
    <property type="entry name" value="SBP_bac_10"/>
    <property type="match status" value="1"/>
</dbReference>
<name>A0A2S8G5V5_9BACT</name>
<reference evidence="3 4" key="1">
    <citation type="submission" date="2018-02" db="EMBL/GenBank/DDBJ databases">
        <title>Comparative genomes isolates from brazilian mangrove.</title>
        <authorList>
            <person name="Araujo J.E."/>
            <person name="Taketani R.G."/>
            <person name="Silva M.C.P."/>
            <person name="Loureco M.V."/>
            <person name="Andreote F.D."/>
        </authorList>
    </citation>
    <scope>NUCLEOTIDE SEQUENCE [LARGE SCALE GENOMIC DNA]</scope>
    <source>
        <strain evidence="3 4">Hex-1 MGV</strain>
    </source>
</reference>
<dbReference type="InterPro" id="IPR045584">
    <property type="entry name" value="Pilin-like"/>
</dbReference>
<dbReference type="InterPro" id="IPR012902">
    <property type="entry name" value="N_methyl_site"/>
</dbReference>
<feature type="transmembrane region" description="Helical" evidence="1">
    <location>
        <begin position="12"/>
        <end position="33"/>
    </location>
</feature>
<evidence type="ECO:0000259" key="2">
    <source>
        <dbReference type="Pfam" id="PF07596"/>
    </source>
</evidence>
<accession>A0A2S8G5V5</accession>
<dbReference type="Pfam" id="PF07963">
    <property type="entry name" value="N_methyl"/>
    <property type="match status" value="1"/>
</dbReference>
<dbReference type="PANTHER" id="PTHR30093">
    <property type="entry name" value="GENERAL SECRETION PATHWAY PROTEIN G"/>
    <property type="match status" value="1"/>
</dbReference>
<dbReference type="RefSeq" id="WP_105328117.1">
    <property type="nucleotide sequence ID" value="NZ_PUHY01000004.1"/>
</dbReference>
<keyword evidence="1" id="KW-1133">Transmembrane helix</keyword>
<evidence type="ECO:0000313" key="3">
    <source>
        <dbReference type="EMBL" id="PQO39680.1"/>
    </source>
</evidence>
<evidence type="ECO:0000256" key="1">
    <source>
        <dbReference type="SAM" id="Phobius"/>
    </source>
</evidence>